<reference evidence="4" key="1">
    <citation type="submission" date="2013-10" db="EMBL/GenBank/DDBJ databases">
        <title>Genomic analysis of the causative agents of coccidiosis in chickens.</title>
        <authorList>
            <person name="Reid A.J."/>
            <person name="Blake D."/>
            <person name="Billington K."/>
            <person name="Browne H."/>
            <person name="Dunn M."/>
            <person name="Hung S."/>
            <person name="Kawahara F."/>
            <person name="Miranda-Saavedra D."/>
            <person name="Mourier T."/>
            <person name="Nagra H."/>
            <person name="Otto T.D."/>
            <person name="Rawlings N."/>
            <person name="Sanchez A."/>
            <person name="Sanders M."/>
            <person name="Subramaniam C."/>
            <person name="Tay Y."/>
            <person name="Dear P."/>
            <person name="Doerig C."/>
            <person name="Gruber A."/>
            <person name="Parkinson J."/>
            <person name="Shirley M."/>
            <person name="Wan K.L."/>
            <person name="Berriman M."/>
            <person name="Tomley F."/>
            <person name="Pain A."/>
        </authorList>
    </citation>
    <scope>NUCLEOTIDE SEQUENCE [LARGE SCALE GENOMIC DNA]</scope>
    <source>
        <strain evidence="4">Houghton</strain>
    </source>
</reference>
<comment type="similarity">
    <text evidence="1">Belongs to the short-chain dehydrogenases/reductases (SDR) family.</text>
</comment>
<gene>
    <name evidence="4" type="ORF">EPH_0025370</name>
</gene>
<organism evidence="4 5">
    <name type="scientific">Eimeria praecox</name>
    <dbReference type="NCBI Taxonomy" id="51316"/>
    <lineage>
        <taxon>Eukaryota</taxon>
        <taxon>Sar</taxon>
        <taxon>Alveolata</taxon>
        <taxon>Apicomplexa</taxon>
        <taxon>Conoidasida</taxon>
        <taxon>Coccidia</taxon>
        <taxon>Eucoccidiorida</taxon>
        <taxon>Eimeriorina</taxon>
        <taxon>Eimeriidae</taxon>
        <taxon>Eimeria</taxon>
    </lineage>
</organism>
<keyword evidence="3" id="KW-0560">Oxidoreductase</keyword>
<dbReference type="Proteomes" id="UP000018201">
    <property type="component" value="Unassembled WGS sequence"/>
</dbReference>
<dbReference type="SUPFAM" id="SSF51735">
    <property type="entry name" value="NAD(P)-binding Rossmann-fold domains"/>
    <property type="match status" value="1"/>
</dbReference>
<reference evidence="4" key="2">
    <citation type="submission" date="2013-10" db="EMBL/GenBank/DDBJ databases">
        <authorList>
            <person name="Aslett M."/>
        </authorList>
    </citation>
    <scope>NUCLEOTIDE SEQUENCE [LARGE SCALE GENOMIC DNA]</scope>
    <source>
        <strain evidence="4">Houghton</strain>
    </source>
</reference>
<dbReference type="AlphaFoldDB" id="U6H410"/>
<dbReference type="EMBL" id="HG697234">
    <property type="protein sequence ID" value="CDI87331.1"/>
    <property type="molecule type" value="Genomic_DNA"/>
</dbReference>
<accession>U6H410</accession>
<dbReference type="GO" id="GO:0004090">
    <property type="term" value="F:carbonyl reductase (NADPH) activity"/>
    <property type="evidence" value="ECO:0007669"/>
    <property type="project" value="TreeGrafter"/>
</dbReference>
<dbReference type="OrthoDB" id="1274115at2759"/>
<dbReference type="InterPro" id="IPR036291">
    <property type="entry name" value="NAD(P)-bd_dom_sf"/>
</dbReference>
<evidence type="ECO:0000256" key="3">
    <source>
        <dbReference type="ARBA" id="ARBA00023002"/>
    </source>
</evidence>
<dbReference type="PANTHER" id="PTHR43963:SF4">
    <property type="entry name" value="CARBONYL REDUCTASE (NADPH)"/>
    <property type="match status" value="1"/>
</dbReference>
<dbReference type="VEuPathDB" id="ToxoDB:EPH_0025370"/>
<keyword evidence="2" id="KW-0521">NADP</keyword>
<evidence type="ECO:0000313" key="4">
    <source>
        <dbReference type="EMBL" id="CDI87331.1"/>
    </source>
</evidence>
<dbReference type="PANTHER" id="PTHR43963">
    <property type="entry name" value="CARBONYL REDUCTASE 1-RELATED"/>
    <property type="match status" value="1"/>
</dbReference>
<protein>
    <submittedName>
        <fullName evidence="4">Uncharacterized protein</fullName>
    </submittedName>
</protein>
<proteinExistence type="inferred from homology"/>
<sequence length="231" mass="25151">MIRDFSLQCALSLERLRHPTVCVGFHELDACNDMSMAAFSQNLKKKFGSIDILIDSAGVLPTTTELGCKGDTDHIMAVDYHATKIDLDEVADGFVEEFCTAGSSGRRIYDALAYPFAQVSSSGRRIYDALAYPFAQATRIALAQYMGNQLKLSSPDPKMRVTVCSFSPGWCRAPSAGNRAPFSAREGANEAVYAAFDANAEEVQGSFLIGRKPAKFGDEIGAIDTSPRRRQ</sequence>
<dbReference type="Gene3D" id="3.40.50.720">
    <property type="entry name" value="NAD(P)-binding Rossmann-like Domain"/>
    <property type="match status" value="1"/>
</dbReference>
<evidence type="ECO:0000256" key="1">
    <source>
        <dbReference type="ARBA" id="ARBA00006484"/>
    </source>
</evidence>
<evidence type="ECO:0000313" key="5">
    <source>
        <dbReference type="Proteomes" id="UP000018201"/>
    </source>
</evidence>
<keyword evidence="5" id="KW-1185">Reference proteome</keyword>
<evidence type="ECO:0000256" key="2">
    <source>
        <dbReference type="ARBA" id="ARBA00022857"/>
    </source>
</evidence>
<name>U6H410_9EIME</name>